<dbReference type="InterPro" id="IPR003837">
    <property type="entry name" value="GatC"/>
</dbReference>
<comment type="caution">
    <text evidence="1">The sequence shown here is derived from an EMBL/GenBank/DDBJ whole genome shotgun (WGS) entry which is preliminary data.</text>
</comment>
<organism evidence="1 2">
    <name type="scientific">Berkelbacteria bacterium GW2011_GWA1_36_9</name>
    <dbReference type="NCBI Taxonomy" id="1618331"/>
    <lineage>
        <taxon>Bacteria</taxon>
        <taxon>Candidatus Berkelbacteria</taxon>
    </lineage>
</organism>
<sequence>MDNIAKLARLNLNEMEKEQSDKELEKILNYVAECEKAPTSDTLAISQISNLKNVAREDEPTPSLTVEKVIQNAPESARWRKNNFIKTKQVFES</sequence>
<dbReference type="Pfam" id="PF02686">
    <property type="entry name" value="GatC"/>
    <property type="match status" value="1"/>
</dbReference>
<protein>
    <submittedName>
        <fullName evidence="1">GatC</fullName>
    </submittedName>
</protein>
<evidence type="ECO:0000313" key="2">
    <source>
        <dbReference type="Proteomes" id="UP000034508"/>
    </source>
</evidence>
<dbReference type="SUPFAM" id="SSF141000">
    <property type="entry name" value="Glu-tRNAGln amidotransferase C subunit"/>
    <property type="match status" value="1"/>
</dbReference>
<evidence type="ECO:0000313" key="1">
    <source>
        <dbReference type="EMBL" id="KKQ18270.1"/>
    </source>
</evidence>
<reference evidence="1 2" key="1">
    <citation type="journal article" date="2015" name="Nature">
        <title>rRNA introns, odd ribosomes, and small enigmatic genomes across a large radiation of phyla.</title>
        <authorList>
            <person name="Brown C.T."/>
            <person name="Hug L.A."/>
            <person name="Thomas B.C."/>
            <person name="Sharon I."/>
            <person name="Castelle C.J."/>
            <person name="Singh A."/>
            <person name="Wilkins M.J."/>
            <person name="Williams K.H."/>
            <person name="Banfield J.F."/>
        </authorList>
    </citation>
    <scope>NUCLEOTIDE SEQUENCE [LARGE SCALE GENOMIC DNA]</scope>
</reference>
<dbReference type="Gene3D" id="1.10.20.60">
    <property type="entry name" value="Glu-tRNAGln amidotransferase C subunit, N-terminal domain"/>
    <property type="match status" value="1"/>
</dbReference>
<name>A0A0G0FWQ2_9BACT</name>
<dbReference type="NCBIfam" id="TIGR00135">
    <property type="entry name" value="gatC"/>
    <property type="match status" value="1"/>
</dbReference>
<gene>
    <name evidence="1" type="ORF">US31_C0006G0001</name>
</gene>
<dbReference type="InterPro" id="IPR036113">
    <property type="entry name" value="Asp/Glu-ADT_sf_sub_c"/>
</dbReference>
<dbReference type="AlphaFoldDB" id="A0A0G0FWQ2"/>
<dbReference type="Proteomes" id="UP000034508">
    <property type="component" value="Unassembled WGS sequence"/>
</dbReference>
<accession>A0A0G0FWQ2</accession>
<dbReference type="GO" id="GO:0006450">
    <property type="term" value="P:regulation of translational fidelity"/>
    <property type="evidence" value="ECO:0007669"/>
    <property type="project" value="InterPro"/>
</dbReference>
<dbReference type="EMBL" id="LBSM01000006">
    <property type="protein sequence ID" value="KKQ18270.1"/>
    <property type="molecule type" value="Genomic_DNA"/>
</dbReference>
<proteinExistence type="predicted"/>